<sequence length="445" mass="47776">MQSSTSSAGFGNLLNPSPSSPNDHHHYRHAPSSSSSTPSAAASPGAPHAQPSPMAAATVSLMAPLLQNAPAGQDDQRQDLPRPYKCPLCEKAFHRLEHQTRHIRTHTGEKPHACTFPACSKRFSRSDELTRHSRIHNNPNSRRGNKQHAAAAAVASGILEPGSSIAHMMPPPSKPISRSAPSSNIGSPNVSPPHSFSSYSPNLPNDLSSYRSGSSHSNGSSPNALSRNIDLLADAAQRLEQRHNTPYSFSHGNRHLTSHGYHPYNNSSSGRLPGLSQYALASQPMSRSHSHEDDDQYMHRMTKKSRPGSPMSTAPPSPTFSHDSCSPTPDHTPLATPAHSPRLRPHGFSDVQLPHLRHLSLHHVPALAPMEPSTTNEQPYVPSQSNGLRIGDIISKPEGAQRKLPVPQMPKVAVQDLLNSSSSGFSSGNSSTAGSLAGNDLMDRF</sequence>
<keyword evidence="6" id="KW-0862">Zinc</keyword>
<dbReference type="GO" id="GO:0043609">
    <property type="term" value="P:regulation of carbon utilization"/>
    <property type="evidence" value="ECO:0007669"/>
    <property type="project" value="UniProtKB-ARBA"/>
</dbReference>
<evidence type="ECO:0000256" key="9">
    <source>
        <dbReference type="ARBA" id="ARBA00023163"/>
    </source>
</evidence>
<evidence type="ECO:0000256" key="6">
    <source>
        <dbReference type="ARBA" id="ARBA00022833"/>
    </source>
</evidence>
<evidence type="ECO:0000256" key="2">
    <source>
        <dbReference type="ARBA" id="ARBA00022491"/>
    </source>
</evidence>
<feature type="region of interest" description="Disordered" evidence="13">
    <location>
        <begin position="125"/>
        <end position="225"/>
    </location>
</feature>
<keyword evidence="9" id="KW-0804">Transcription</keyword>
<evidence type="ECO:0000256" key="8">
    <source>
        <dbReference type="ARBA" id="ARBA00023125"/>
    </source>
</evidence>
<evidence type="ECO:0000256" key="13">
    <source>
        <dbReference type="SAM" id="MobiDB-lite"/>
    </source>
</evidence>
<dbReference type="FunFam" id="3.30.160.60:FF:000152">
    <property type="entry name" value="DNA-binding protein creA"/>
    <property type="match status" value="1"/>
</dbReference>
<dbReference type="GO" id="GO:0000433">
    <property type="term" value="P:carbon catabolite repression of transcription from RNA polymerase II promoter by glucose"/>
    <property type="evidence" value="ECO:0007669"/>
    <property type="project" value="TreeGrafter"/>
</dbReference>
<evidence type="ECO:0000256" key="7">
    <source>
        <dbReference type="ARBA" id="ARBA00023015"/>
    </source>
</evidence>
<dbReference type="EMBL" id="ML977639">
    <property type="protein sequence ID" value="KAF1995429.1"/>
    <property type="molecule type" value="Genomic_DNA"/>
</dbReference>
<feature type="compositionally biased region" description="Low complexity" evidence="13">
    <location>
        <begin position="207"/>
        <end position="225"/>
    </location>
</feature>
<evidence type="ECO:0000256" key="5">
    <source>
        <dbReference type="ARBA" id="ARBA00022771"/>
    </source>
</evidence>
<evidence type="ECO:0000256" key="1">
    <source>
        <dbReference type="ARBA" id="ARBA00004123"/>
    </source>
</evidence>
<dbReference type="SUPFAM" id="SSF57667">
    <property type="entry name" value="beta-beta-alpha zinc fingers"/>
    <property type="match status" value="1"/>
</dbReference>
<dbReference type="Gene3D" id="3.30.160.60">
    <property type="entry name" value="Classic Zinc Finger"/>
    <property type="match status" value="2"/>
</dbReference>
<keyword evidence="7" id="KW-0805">Transcription regulation</keyword>
<feature type="compositionally biased region" description="Basic and acidic residues" evidence="13">
    <location>
        <begin position="289"/>
        <end position="298"/>
    </location>
</feature>
<feature type="compositionally biased region" description="Polar residues" evidence="13">
    <location>
        <begin position="1"/>
        <end position="21"/>
    </location>
</feature>
<protein>
    <recommendedName>
        <fullName evidence="14">C2H2-type domain-containing protein</fullName>
    </recommendedName>
</protein>
<comment type="similarity">
    <text evidence="11">Belongs to the creA/MIG C2H2-type zinc-finger protein family.</text>
</comment>
<keyword evidence="3" id="KW-0479">Metal-binding</keyword>
<dbReference type="GO" id="GO:0000978">
    <property type="term" value="F:RNA polymerase II cis-regulatory region sequence-specific DNA binding"/>
    <property type="evidence" value="ECO:0007669"/>
    <property type="project" value="TreeGrafter"/>
</dbReference>
<feature type="domain" description="C2H2-type" evidence="14">
    <location>
        <begin position="112"/>
        <end position="141"/>
    </location>
</feature>
<dbReference type="Proteomes" id="UP000799779">
    <property type="component" value="Unassembled WGS sequence"/>
</dbReference>
<feature type="region of interest" description="Disordered" evidence="13">
    <location>
        <begin position="419"/>
        <end position="445"/>
    </location>
</feature>
<evidence type="ECO:0000313" key="15">
    <source>
        <dbReference type="EMBL" id="KAF1995429.1"/>
    </source>
</evidence>
<evidence type="ECO:0000259" key="14">
    <source>
        <dbReference type="PROSITE" id="PS50157"/>
    </source>
</evidence>
<evidence type="ECO:0000256" key="3">
    <source>
        <dbReference type="ARBA" id="ARBA00022723"/>
    </source>
</evidence>
<feature type="region of interest" description="Disordered" evidence="13">
    <location>
        <begin position="1"/>
        <end position="61"/>
    </location>
</feature>
<dbReference type="SMART" id="SM00355">
    <property type="entry name" value="ZnF_C2H2"/>
    <property type="match status" value="2"/>
</dbReference>
<keyword evidence="10" id="KW-0539">Nucleus</keyword>
<dbReference type="OrthoDB" id="654211at2759"/>
<dbReference type="GO" id="GO:0005634">
    <property type="term" value="C:nucleus"/>
    <property type="evidence" value="ECO:0007669"/>
    <property type="project" value="UniProtKB-SubCell"/>
</dbReference>
<feature type="compositionally biased region" description="Polar residues" evidence="13">
    <location>
        <begin position="179"/>
        <end position="206"/>
    </location>
</feature>
<evidence type="ECO:0000256" key="4">
    <source>
        <dbReference type="ARBA" id="ARBA00022737"/>
    </source>
</evidence>
<dbReference type="PROSITE" id="PS00028">
    <property type="entry name" value="ZINC_FINGER_C2H2_1"/>
    <property type="match status" value="2"/>
</dbReference>
<name>A0A6A5W3B1_9PLEO</name>
<accession>A0A6A5W3B1</accession>
<reference evidence="15" key="1">
    <citation type="journal article" date="2020" name="Stud. Mycol.">
        <title>101 Dothideomycetes genomes: a test case for predicting lifestyles and emergence of pathogens.</title>
        <authorList>
            <person name="Haridas S."/>
            <person name="Albert R."/>
            <person name="Binder M."/>
            <person name="Bloem J."/>
            <person name="Labutti K."/>
            <person name="Salamov A."/>
            <person name="Andreopoulos B."/>
            <person name="Baker S."/>
            <person name="Barry K."/>
            <person name="Bills G."/>
            <person name="Bluhm B."/>
            <person name="Cannon C."/>
            <person name="Castanera R."/>
            <person name="Culley D."/>
            <person name="Daum C."/>
            <person name="Ezra D."/>
            <person name="Gonzalez J."/>
            <person name="Henrissat B."/>
            <person name="Kuo A."/>
            <person name="Liang C."/>
            <person name="Lipzen A."/>
            <person name="Lutzoni F."/>
            <person name="Magnuson J."/>
            <person name="Mondo S."/>
            <person name="Nolan M."/>
            <person name="Ohm R."/>
            <person name="Pangilinan J."/>
            <person name="Park H.-J."/>
            <person name="Ramirez L."/>
            <person name="Alfaro M."/>
            <person name="Sun H."/>
            <person name="Tritt A."/>
            <person name="Yoshinaga Y."/>
            <person name="Zwiers L.-H."/>
            <person name="Turgeon B."/>
            <person name="Goodwin S."/>
            <person name="Spatafora J."/>
            <person name="Crous P."/>
            <person name="Grigoriev I."/>
        </authorList>
    </citation>
    <scope>NUCLEOTIDE SEQUENCE</scope>
    <source>
        <strain evidence="15">CBS 123094</strain>
    </source>
</reference>
<dbReference type="GO" id="GO:0008270">
    <property type="term" value="F:zinc ion binding"/>
    <property type="evidence" value="ECO:0007669"/>
    <property type="project" value="UniProtKB-KW"/>
</dbReference>
<proteinExistence type="inferred from homology"/>
<keyword evidence="4" id="KW-0677">Repeat</keyword>
<feature type="compositionally biased region" description="Polar residues" evidence="13">
    <location>
        <begin position="319"/>
        <end position="329"/>
    </location>
</feature>
<dbReference type="PANTHER" id="PTHR47428">
    <property type="entry name" value="REGULATORY PROTEIN MIG1-RELATED"/>
    <property type="match status" value="1"/>
</dbReference>
<dbReference type="InterPro" id="IPR036236">
    <property type="entry name" value="Znf_C2H2_sf"/>
</dbReference>
<evidence type="ECO:0000256" key="10">
    <source>
        <dbReference type="ARBA" id="ARBA00023242"/>
    </source>
</evidence>
<gene>
    <name evidence="15" type="ORF">P154DRAFT_345991</name>
</gene>
<dbReference type="PROSITE" id="PS50157">
    <property type="entry name" value="ZINC_FINGER_C2H2_2"/>
    <property type="match status" value="2"/>
</dbReference>
<dbReference type="PANTHER" id="PTHR47428:SF1">
    <property type="entry name" value="REGULATORY PROTEIN MIG1-RELATED"/>
    <property type="match status" value="1"/>
</dbReference>
<evidence type="ECO:0000256" key="11">
    <source>
        <dbReference type="ARBA" id="ARBA00038023"/>
    </source>
</evidence>
<feature type="compositionally biased region" description="Low complexity" evidence="13">
    <location>
        <begin position="419"/>
        <end position="439"/>
    </location>
</feature>
<dbReference type="GO" id="GO:0005737">
    <property type="term" value="C:cytoplasm"/>
    <property type="evidence" value="ECO:0007669"/>
    <property type="project" value="TreeGrafter"/>
</dbReference>
<comment type="subcellular location">
    <subcellularLocation>
        <location evidence="1">Nucleus</location>
    </subcellularLocation>
</comment>
<feature type="compositionally biased region" description="Low complexity" evidence="13">
    <location>
        <begin position="30"/>
        <end position="53"/>
    </location>
</feature>
<dbReference type="Pfam" id="PF00096">
    <property type="entry name" value="zf-C2H2"/>
    <property type="match status" value="2"/>
</dbReference>
<keyword evidence="8" id="KW-0238">DNA-binding</keyword>
<evidence type="ECO:0000313" key="16">
    <source>
        <dbReference type="Proteomes" id="UP000799779"/>
    </source>
</evidence>
<keyword evidence="16" id="KW-1185">Reference proteome</keyword>
<keyword evidence="2" id="KW-0678">Repressor</keyword>
<dbReference type="InterPro" id="IPR051007">
    <property type="entry name" value="creA/MIG_C2H2-ZnF"/>
</dbReference>
<feature type="domain" description="C2H2-type" evidence="14">
    <location>
        <begin position="84"/>
        <end position="111"/>
    </location>
</feature>
<dbReference type="AlphaFoldDB" id="A0A6A5W3B1"/>
<evidence type="ECO:0000256" key="12">
    <source>
        <dbReference type="PROSITE-ProRule" id="PRU00042"/>
    </source>
</evidence>
<organism evidence="15 16">
    <name type="scientific">Amniculicola lignicola CBS 123094</name>
    <dbReference type="NCBI Taxonomy" id="1392246"/>
    <lineage>
        <taxon>Eukaryota</taxon>
        <taxon>Fungi</taxon>
        <taxon>Dikarya</taxon>
        <taxon>Ascomycota</taxon>
        <taxon>Pezizomycotina</taxon>
        <taxon>Dothideomycetes</taxon>
        <taxon>Pleosporomycetidae</taxon>
        <taxon>Pleosporales</taxon>
        <taxon>Amniculicolaceae</taxon>
        <taxon>Amniculicola</taxon>
    </lineage>
</organism>
<keyword evidence="5 12" id="KW-0863">Zinc-finger</keyword>
<dbReference type="InterPro" id="IPR013087">
    <property type="entry name" value="Znf_C2H2_type"/>
</dbReference>
<dbReference type="FunFam" id="3.30.160.60:FF:000089">
    <property type="entry name" value="DNA-binding protein creA"/>
    <property type="match status" value="1"/>
</dbReference>
<feature type="region of interest" description="Disordered" evidence="13">
    <location>
        <begin position="245"/>
        <end position="338"/>
    </location>
</feature>